<evidence type="ECO:0000256" key="1">
    <source>
        <dbReference type="SAM" id="MobiDB-lite"/>
    </source>
</evidence>
<feature type="transmembrane region" description="Helical" evidence="2">
    <location>
        <begin position="165"/>
        <end position="187"/>
    </location>
</feature>
<keyword evidence="2" id="KW-1133">Transmembrane helix</keyword>
<gene>
    <name evidence="3" type="ORF">Fuma_05050</name>
</gene>
<dbReference type="STRING" id="1891926.Fuma_05050"/>
<dbReference type="EMBL" id="CP017641">
    <property type="protein sequence ID" value="APZ95392.1"/>
    <property type="molecule type" value="Genomic_DNA"/>
</dbReference>
<dbReference type="AlphaFoldDB" id="A0A1P8WMU3"/>
<feature type="transmembrane region" description="Helical" evidence="2">
    <location>
        <begin position="133"/>
        <end position="153"/>
    </location>
</feature>
<feature type="transmembrane region" description="Helical" evidence="2">
    <location>
        <begin position="44"/>
        <end position="64"/>
    </location>
</feature>
<keyword evidence="2" id="KW-0812">Transmembrane</keyword>
<dbReference type="OrthoDB" id="280249at2"/>
<feature type="transmembrane region" description="Helical" evidence="2">
    <location>
        <begin position="283"/>
        <end position="300"/>
    </location>
</feature>
<dbReference type="KEGG" id="fmr:Fuma_05050"/>
<dbReference type="Proteomes" id="UP000187735">
    <property type="component" value="Chromosome"/>
</dbReference>
<evidence type="ECO:0000313" key="4">
    <source>
        <dbReference type="Proteomes" id="UP000187735"/>
    </source>
</evidence>
<evidence type="ECO:0000313" key="3">
    <source>
        <dbReference type="EMBL" id="APZ95392.1"/>
    </source>
</evidence>
<organism evidence="3 4">
    <name type="scientific">Fuerstiella marisgermanici</name>
    <dbReference type="NCBI Taxonomy" id="1891926"/>
    <lineage>
        <taxon>Bacteria</taxon>
        <taxon>Pseudomonadati</taxon>
        <taxon>Planctomycetota</taxon>
        <taxon>Planctomycetia</taxon>
        <taxon>Planctomycetales</taxon>
        <taxon>Planctomycetaceae</taxon>
        <taxon>Fuerstiella</taxon>
    </lineage>
</organism>
<sequence>MSVSEPPTKPVTPDPTLSALAERNRDESPADGVSDDGKFNAPKVVLLIVIALAPFWAIPVAHLTSNPDTATGFFQYELPYYVANGRAAFERGNGVFYPNPYDPSAEAPSIYVHWLPWSFGLLTAKIGFDPGDVILTFTFFASIVFAWATWQLVALRSNSDRQQNLSFLLAMWGGGVLCTAGTIAAMANSQTWLASVLQFDPGQGMWFLNWGRNSLFSTEAIYHALVAWCWVSEIRRHRRAANISLLLLATTHPWSGIELLLTINFWRAIEFLRSRDAVNRNQLSISIATLVAFLGYYKIWLPGFPSHSELQNVWELNWSLSWTSAALAYLPVAIPCGVLLRRKLATGSLDRTEQFLLAALVVATGLAFHDRLIPPVQPLHFTRGYVWMPLFLLSLPVVFGWYRAWTQSSRMTAAMVCAFAGCLFLSDNIVFSIVHSQRQVSKADGFHLMTDERALLQTLHNSPDTTGRIVLTESETLNYLLPTYTNVRPWLGHHFNTPSFPVRKATWDGCFENNRVHADRIPQDVDVVIVRRSRNASSLTQDSAWVPLDLQNGVWTGWSRASGK</sequence>
<keyword evidence="4" id="KW-1185">Reference proteome</keyword>
<reference evidence="3 4" key="1">
    <citation type="journal article" date="2016" name="Front. Microbiol.">
        <title>Fuerstia marisgermanicae gen. nov., sp. nov., an Unusual Member of the Phylum Planctomycetes from the German Wadden Sea.</title>
        <authorList>
            <person name="Kohn T."/>
            <person name="Heuer A."/>
            <person name="Jogler M."/>
            <person name="Vollmers J."/>
            <person name="Boedeker C."/>
            <person name="Bunk B."/>
            <person name="Rast P."/>
            <person name="Borchert D."/>
            <person name="Glockner I."/>
            <person name="Freese H.M."/>
            <person name="Klenk H.P."/>
            <person name="Overmann J."/>
            <person name="Kaster A.K."/>
            <person name="Rohde M."/>
            <person name="Wiegand S."/>
            <person name="Jogler C."/>
        </authorList>
    </citation>
    <scope>NUCLEOTIDE SEQUENCE [LARGE SCALE GENOMIC DNA]</scope>
    <source>
        <strain evidence="3 4">NH11</strain>
    </source>
</reference>
<feature type="transmembrane region" description="Helical" evidence="2">
    <location>
        <begin position="414"/>
        <end position="434"/>
    </location>
</feature>
<feature type="transmembrane region" description="Helical" evidence="2">
    <location>
        <begin position="352"/>
        <end position="369"/>
    </location>
</feature>
<dbReference type="RefSeq" id="WP_077026558.1">
    <property type="nucleotide sequence ID" value="NZ_CP017641.1"/>
</dbReference>
<evidence type="ECO:0000256" key="2">
    <source>
        <dbReference type="SAM" id="Phobius"/>
    </source>
</evidence>
<feature type="transmembrane region" description="Helical" evidence="2">
    <location>
        <begin position="320"/>
        <end position="340"/>
    </location>
</feature>
<accession>A0A1P8WMU3</accession>
<evidence type="ECO:0008006" key="5">
    <source>
        <dbReference type="Google" id="ProtNLM"/>
    </source>
</evidence>
<protein>
    <recommendedName>
        <fullName evidence="5">Glycosyltransferase RgtA/B/C/D-like domain-containing protein</fullName>
    </recommendedName>
</protein>
<proteinExistence type="predicted"/>
<keyword evidence="2" id="KW-0472">Membrane</keyword>
<feature type="transmembrane region" description="Helical" evidence="2">
    <location>
        <begin position="214"/>
        <end position="231"/>
    </location>
</feature>
<feature type="region of interest" description="Disordered" evidence="1">
    <location>
        <begin position="1"/>
        <end position="35"/>
    </location>
</feature>
<name>A0A1P8WMU3_9PLAN</name>
<feature type="transmembrane region" description="Helical" evidence="2">
    <location>
        <begin position="384"/>
        <end position="402"/>
    </location>
</feature>